<proteinExistence type="inferred from homology"/>
<evidence type="ECO:0000256" key="9">
    <source>
        <dbReference type="RuleBase" id="RU003945"/>
    </source>
</evidence>
<evidence type="ECO:0000256" key="7">
    <source>
        <dbReference type="ARBA" id="ARBA00023128"/>
    </source>
</evidence>
<evidence type="ECO:0000256" key="1">
    <source>
        <dbReference type="ARBA" id="ARBA00004448"/>
    </source>
</evidence>
<keyword evidence="3 9" id="KW-0812">Transmembrane</keyword>
<evidence type="ECO:0000313" key="13">
    <source>
        <dbReference type="RefSeq" id="XP_003741477.1"/>
    </source>
</evidence>
<keyword evidence="5" id="KW-0809">Transit peptide</keyword>
<feature type="transmembrane region" description="Helical" evidence="10">
    <location>
        <begin position="260"/>
        <end position="281"/>
    </location>
</feature>
<dbReference type="Proteomes" id="UP000694867">
    <property type="component" value="Unplaced"/>
</dbReference>
<sequence length="411" mass="44912">MQFLAVRLFSSSLAARCVTRDILSAKKLQNHIRCPRYFSTTSARNQQTEAAGAAAPAAAATTSPATPLAGESAAEKIVDISAGSDVTLSQIAEGLSTDLLTASGIAPTLQDMGLGSYYTPPGLLQNALDLLHSAGLPWWAAIALTTVVMKTLMIPLAVKAQRNATVMNNYMPELQRHQLKLREARESGDILEASKAGNELAKFTKEKNVNPLSSLVPVLIQGPVFISFFIALRKMANLPMESMKTGGLYWFSDLTVPDPYYVLPLVTCTTVLVMFETGADGATRADNMRNMKYVLRAVPFLMFPFTMGFPAAVLTYWTTSNFFALAQTTILRRPGVRAMFNIPPLVKHVKKDLPLSKGFVQDMKDNYTNLKISSEIGNRARSDEIRFKQAGAGPVIRTYKTPQKVKQPAKN</sequence>
<organism evidence="12 13">
    <name type="scientific">Galendromus occidentalis</name>
    <name type="common">western predatory mite</name>
    <dbReference type="NCBI Taxonomy" id="34638"/>
    <lineage>
        <taxon>Eukaryota</taxon>
        <taxon>Metazoa</taxon>
        <taxon>Ecdysozoa</taxon>
        <taxon>Arthropoda</taxon>
        <taxon>Chelicerata</taxon>
        <taxon>Arachnida</taxon>
        <taxon>Acari</taxon>
        <taxon>Parasitiformes</taxon>
        <taxon>Mesostigmata</taxon>
        <taxon>Gamasina</taxon>
        <taxon>Phytoseioidea</taxon>
        <taxon>Phytoseiidae</taxon>
        <taxon>Typhlodrominae</taxon>
        <taxon>Galendromus</taxon>
    </lineage>
</organism>
<dbReference type="GO" id="GO:0005743">
    <property type="term" value="C:mitochondrial inner membrane"/>
    <property type="evidence" value="ECO:0007669"/>
    <property type="project" value="UniProtKB-SubCell"/>
</dbReference>
<evidence type="ECO:0000313" key="12">
    <source>
        <dbReference type="Proteomes" id="UP000694867"/>
    </source>
</evidence>
<dbReference type="Pfam" id="PF02096">
    <property type="entry name" value="60KD_IMP"/>
    <property type="match status" value="1"/>
</dbReference>
<keyword evidence="12" id="KW-1185">Reference proteome</keyword>
<feature type="transmembrane region" description="Helical" evidence="10">
    <location>
        <begin position="136"/>
        <end position="158"/>
    </location>
</feature>
<dbReference type="NCBIfam" id="TIGR03592">
    <property type="entry name" value="yidC_oxa1_cterm"/>
    <property type="match status" value="1"/>
</dbReference>
<protein>
    <submittedName>
        <fullName evidence="13">Mitochondrial inner membrane protein OXA1L</fullName>
    </submittedName>
</protein>
<reference evidence="13" key="1">
    <citation type="submission" date="2025-08" db="UniProtKB">
        <authorList>
            <consortium name="RefSeq"/>
        </authorList>
    </citation>
    <scope>IDENTIFICATION</scope>
</reference>
<evidence type="ECO:0000256" key="8">
    <source>
        <dbReference type="ARBA" id="ARBA00023136"/>
    </source>
</evidence>
<dbReference type="CDD" id="cd20069">
    <property type="entry name" value="5TM_Oxa1-like"/>
    <property type="match status" value="1"/>
</dbReference>
<evidence type="ECO:0000256" key="2">
    <source>
        <dbReference type="ARBA" id="ARBA00009877"/>
    </source>
</evidence>
<dbReference type="GeneID" id="100909350"/>
<name>A0AAJ6QR99_9ACAR</name>
<evidence type="ECO:0000256" key="10">
    <source>
        <dbReference type="SAM" id="Phobius"/>
    </source>
</evidence>
<feature type="transmembrane region" description="Helical" evidence="10">
    <location>
        <begin position="212"/>
        <end position="232"/>
    </location>
</feature>
<dbReference type="RefSeq" id="XP_003741477.1">
    <property type="nucleotide sequence ID" value="XM_003741429.1"/>
</dbReference>
<dbReference type="GO" id="GO:0032977">
    <property type="term" value="F:membrane insertase activity"/>
    <property type="evidence" value="ECO:0007669"/>
    <property type="project" value="InterPro"/>
</dbReference>
<gene>
    <name evidence="13" type="primary">LOC100909350</name>
</gene>
<feature type="transmembrane region" description="Helical" evidence="10">
    <location>
        <begin position="293"/>
        <end position="317"/>
    </location>
</feature>
<dbReference type="AlphaFoldDB" id="A0AAJ6QR99"/>
<keyword evidence="8 10" id="KW-0472">Membrane</keyword>
<accession>A0AAJ6QR99</accession>
<dbReference type="InterPro" id="IPR028055">
    <property type="entry name" value="YidC/Oxa/ALB_C"/>
</dbReference>
<keyword evidence="4" id="KW-0999">Mitochondrion inner membrane</keyword>
<comment type="subcellular location">
    <subcellularLocation>
        <location evidence="9">Membrane</location>
        <topology evidence="9">Multi-pass membrane protein</topology>
    </subcellularLocation>
    <subcellularLocation>
        <location evidence="1">Mitochondrion inner membrane</location>
        <topology evidence="1">Multi-pass membrane protein</topology>
    </subcellularLocation>
</comment>
<evidence type="ECO:0000256" key="6">
    <source>
        <dbReference type="ARBA" id="ARBA00022989"/>
    </source>
</evidence>
<dbReference type="PANTHER" id="PTHR12428">
    <property type="entry name" value="OXA1"/>
    <property type="match status" value="1"/>
</dbReference>
<evidence type="ECO:0000259" key="11">
    <source>
        <dbReference type="Pfam" id="PF02096"/>
    </source>
</evidence>
<comment type="similarity">
    <text evidence="2 9">Belongs to the OXA1/ALB3/YidC family.</text>
</comment>
<dbReference type="PANTHER" id="PTHR12428:SF66">
    <property type="entry name" value="MITOCHONDRIAL INNER MEMBRANE PROTEIN OXA1L"/>
    <property type="match status" value="1"/>
</dbReference>
<feature type="domain" description="Membrane insertase YidC/Oxa/ALB C-terminal" evidence="11">
    <location>
        <begin position="138"/>
        <end position="332"/>
    </location>
</feature>
<evidence type="ECO:0000256" key="3">
    <source>
        <dbReference type="ARBA" id="ARBA00022692"/>
    </source>
</evidence>
<dbReference type="GO" id="GO:0032979">
    <property type="term" value="P:protein insertion into mitochondrial inner membrane from matrix"/>
    <property type="evidence" value="ECO:0007669"/>
    <property type="project" value="TreeGrafter"/>
</dbReference>
<dbReference type="InterPro" id="IPR001708">
    <property type="entry name" value="YidC/ALB3/OXA1/COX18"/>
</dbReference>
<dbReference type="KEGG" id="goe:100909350"/>
<evidence type="ECO:0000256" key="4">
    <source>
        <dbReference type="ARBA" id="ARBA00022792"/>
    </source>
</evidence>
<keyword evidence="6 10" id="KW-1133">Transmembrane helix</keyword>
<evidence type="ECO:0000256" key="5">
    <source>
        <dbReference type="ARBA" id="ARBA00022946"/>
    </source>
</evidence>
<keyword evidence="7" id="KW-0496">Mitochondrion</keyword>